<evidence type="ECO:0000313" key="9">
    <source>
        <dbReference type="EMBL" id="KEY69699.1"/>
    </source>
</evidence>
<dbReference type="InterPro" id="IPR013083">
    <property type="entry name" value="Znf_RING/FYVE/PHD"/>
</dbReference>
<dbReference type="PROSITE" id="PS50089">
    <property type="entry name" value="ZF_RING_2"/>
    <property type="match status" value="1"/>
</dbReference>
<evidence type="ECO:0000256" key="2">
    <source>
        <dbReference type="ARBA" id="ARBA00022771"/>
    </source>
</evidence>
<dbReference type="SMART" id="SM00184">
    <property type="entry name" value="RING"/>
    <property type="match status" value="1"/>
</dbReference>
<sequence length="506" mass="57422">MWRPTGQSPQQELSPPPTDSSEEGYRLTPAVARRLARRNRRRTSPTPDLVTSLVRPPSPDPFYINSQYQPQPRHDGQASLGRADFELMSRGRAADLGRRSGPQRPPHPSSLDIPQKYGGACIFDLYSLVYVDEPDPNLLCPICHDPLVDPVTTPCDHTFCYRCIRRCIDSSPSGTACPIDREPLTWPECFSAARLIRTQLNGLVVKCPNYIRGCKKQAMREDIETHATSECRYREYTCPNTSCDKKLHDKPKDDDCHHREIPCSYCDASIMETERDLHLLTCSKTKTRCVSCWQLVSRNQLEAHLEFDCEGVEVGCPYKDLGCPARVLRAHAHPHGLGCAFHPDTATGIVIRTQRDLIQSFGEQLQEMRERQDDAARRIEELAMLAGRRGGDDVVIHDKRTMQDLDAGFEEIHQNLTQLEARQSMWTMNQVMPIREEVTELRNNINMVRINVNWLLNRSRAEEGRMRAANSSGSATTIRRDSAGEAAPMMMERRRSSGTDVDQPRL</sequence>
<evidence type="ECO:0000256" key="6">
    <source>
        <dbReference type="SAM" id="MobiDB-lite"/>
    </source>
</evidence>
<dbReference type="EMBL" id="KL648516">
    <property type="protein sequence ID" value="KEY69699.1"/>
    <property type="molecule type" value="Genomic_DNA"/>
</dbReference>
<feature type="compositionally biased region" description="Basic and acidic residues" evidence="6">
    <location>
        <begin position="491"/>
        <end position="506"/>
    </location>
</feature>
<dbReference type="SUPFAM" id="SSF57850">
    <property type="entry name" value="RING/U-box"/>
    <property type="match status" value="1"/>
</dbReference>
<dbReference type="Gene3D" id="3.30.40.10">
    <property type="entry name" value="Zinc/RING finger domain, C3HC4 (zinc finger)"/>
    <property type="match status" value="2"/>
</dbReference>
<keyword evidence="5" id="KW-0175">Coiled coil</keyword>
<feature type="region of interest" description="Disordered" evidence="6">
    <location>
        <begin position="465"/>
        <end position="506"/>
    </location>
</feature>
<feature type="zinc finger region" description="TRAF-type" evidence="4">
    <location>
        <begin position="205"/>
        <end position="243"/>
    </location>
</feature>
<dbReference type="Pfam" id="PF00097">
    <property type="entry name" value="zf-C3HC4"/>
    <property type="match status" value="1"/>
</dbReference>
<dbReference type="InterPro" id="IPR017907">
    <property type="entry name" value="Znf_RING_CS"/>
</dbReference>
<feature type="coiled-coil region" evidence="5">
    <location>
        <begin position="358"/>
        <end position="422"/>
    </location>
</feature>
<protein>
    <recommendedName>
        <fullName evidence="11">RING-type domain-containing protein</fullName>
    </recommendedName>
</protein>
<evidence type="ECO:0000256" key="3">
    <source>
        <dbReference type="ARBA" id="ARBA00022833"/>
    </source>
</evidence>
<dbReference type="InterPro" id="IPR001841">
    <property type="entry name" value="Znf_RING"/>
</dbReference>
<dbReference type="InterPro" id="IPR001293">
    <property type="entry name" value="Znf_TRAF"/>
</dbReference>
<dbReference type="GO" id="GO:0008270">
    <property type="term" value="F:zinc ion binding"/>
    <property type="evidence" value="ECO:0007669"/>
    <property type="project" value="UniProtKB-KW"/>
</dbReference>
<feature type="domain" description="RING-type" evidence="7">
    <location>
        <begin position="140"/>
        <end position="181"/>
    </location>
</feature>
<evidence type="ECO:0000259" key="7">
    <source>
        <dbReference type="PROSITE" id="PS50089"/>
    </source>
</evidence>
<dbReference type="SUPFAM" id="SSF49599">
    <property type="entry name" value="TRAF domain-like"/>
    <property type="match status" value="2"/>
</dbReference>
<dbReference type="Pfam" id="PF02176">
    <property type="entry name" value="zf-TRAF"/>
    <property type="match status" value="1"/>
</dbReference>
<dbReference type="PANTHER" id="PTHR10131:SF94">
    <property type="entry name" value="TNF RECEPTOR-ASSOCIATED FACTOR 4"/>
    <property type="match status" value="1"/>
</dbReference>
<proteinExistence type="predicted"/>
<dbReference type="PANTHER" id="PTHR10131">
    <property type="entry name" value="TNF RECEPTOR ASSOCIATED FACTOR"/>
    <property type="match status" value="1"/>
</dbReference>
<dbReference type="Proteomes" id="UP000028045">
    <property type="component" value="Unassembled WGS sequence"/>
</dbReference>
<dbReference type="HOGENOM" id="CLU_019709_1_1_1"/>
<keyword evidence="1 4" id="KW-0479">Metal-binding</keyword>
<feature type="compositionally biased region" description="Polar residues" evidence="6">
    <location>
        <begin position="1"/>
        <end position="13"/>
    </location>
</feature>
<evidence type="ECO:0000313" key="10">
    <source>
        <dbReference type="Proteomes" id="UP000028045"/>
    </source>
</evidence>
<feature type="zinc finger region" description="TRAF-type" evidence="4">
    <location>
        <begin position="278"/>
        <end position="323"/>
    </location>
</feature>
<evidence type="ECO:0000259" key="8">
    <source>
        <dbReference type="PROSITE" id="PS50145"/>
    </source>
</evidence>
<dbReference type="PROSITE" id="PS50145">
    <property type="entry name" value="ZF_TRAF"/>
    <property type="match status" value="2"/>
</dbReference>
<evidence type="ECO:0008006" key="11">
    <source>
        <dbReference type="Google" id="ProtNLM"/>
    </source>
</evidence>
<reference evidence="9 10" key="1">
    <citation type="journal article" date="2014" name="BMC Genomics">
        <title>Comparative genome sequencing reveals chemotype-specific gene clusters in the toxigenic black mold Stachybotrys.</title>
        <authorList>
            <person name="Semeiks J."/>
            <person name="Borek D."/>
            <person name="Otwinowski Z."/>
            <person name="Grishin N.V."/>
        </authorList>
    </citation>
    <scope>NUCLEOTIDE SEQUENCE [LARGE SCALE GENOMIC DNA]</scope>
    <source>
        <strain evidence="10">CBS 109288 / IBT 7711</strain>
    </source>
</reference>
<keyword evidence="2 4" id="KW-0863">Zinc-finger</keyword>
<keyword evidence="10" id="KW-1185">Reference proteome</keyword>
<dbReference type="PROSITE" id="PS00518">
    <property type="entry name" value="ZF_RING_1"/>
    <property type="match status" value="1"/>
</dbReference>
<keyword evidence="3 4" id="KW-0862">Zinc</keyword>
<name>A0A084AWM0_STACB</name>
<gene>
    <name evidence="9" type="ORF">S7711_03185</name>
</gene>
<feature type="domain" description="TRAF-type" evidence="8">
    <location>
        <begin position="278"/>
        <end position="323"/>
    </location>
</feature>
<evidence type="ECO:0000256" key="1">
    <source>
        <dbReference type="ARBA" id="ARBA00022723"/>
    </source>
</evidence>
<accession>A0A084AWM0</accession>
<evidence type="ECO:0000256" key="5">
    <source>
        <dbReference type="SAM" id="Coils"/>
    </source>
</evidence>
<dbReference type="AlphaFoldDB" id="A0A084AWM0"/>
<organism evidence="9 10">
    <name type="scientific">Stachybotrys chartarum (strain CBS 109288 / IBT 7711)</name>
    <name type="common">Toxic black mold</name>
    <name type="synonym">Stilbospora chartarum</name>
    <dbReference type="NCBI Taxonomy" id="1280523"/>
    <lineage>
        <taxon>Eukaryota</taxon>
        <taxon>Fungi</taxon>
        <taxon>Dikarya</taxon>
        <taxon>Ascomycota</taxon>
        <taxon>Pezizomycotina</taxon>
        <taxon>Sordariomycetes</taxon>
        <taxon>Hypocreomycetidae</taxon>
        <taxon>Hypocreales</taxon>
        <taxon>Stachybotryaceae</taxon>
        <taxon>Stachybotrys</taxon>
    </lineage>
</organism>
<feature type="compositionally biased region" description="Basic residues" evidence="6">
    <location>
        <begin position="34"/>
        <end position="43"/>
    </location>
</feature>
<feature type="region of interest" description="Disordered" evidence="6">
    <location>
        <begin position="1"/>
        <end position="78"/>
    </location>
</feature>
<dbReference type="OrthoDB" id="1630758at2759"/>
<evidence type="ECO:0000256" key="4">
    <source>
        <dbReference type="PROSITE-ProRule" id="PRU00207"/>
    </source>
</evidence>
<feature type="domain" description="TRAF-type" evidence="8">
    <location>
        <begin position="205"/>
        <end position="243"/>
    </location>
</feature>
<dbReference type="InterPro" id="IPR018957">
    <property type="entry name" value="Znf_C3HC4_RING-type"/>
</dbReference>